<accession>A0A9P1DPZ4</accession>
<feature type="region of interest" description="Disordered" evidence="1">
    <location>
        <begin position="1"/>
        <end position="32"/>
    </location>
</feature>
<dbReference type="OrthoDB" id="445475at2759"/>
<feature type="domain" description="AMP-activated protein kinase glycogen-binding" evidence="2">
    <location>
        <begin position="148"/>
        <end position="227"/>
    </location>
</feature>
<feature type="region of interest" description="Disordered" evidence="1">
    <location>
        <begin position="77"/>
        <end position="131"/>
    </location>
</feature>
<gene>
    <name evidence="3" type="ORF">C1SCF055_LOCUS39384</name>
</gene>
<reference evidence="3" key="1">
    <citation type="submission" date="2022-10" db="EMBL/GenBank/DDBJ databases">
        <authorList>
            <person name="Chen Y."/>
            <person name="Dougan E. K."/>
            <person name="Chan C."/>
            <person name="Rhodes N."/>
            <person name="Thang M."/>
        </authorList>
    </citation>
    <scope>NUCLEOTIDE SEQUENCE</scope>
</reference>
<dbReference type="AlphaFoldDB" id="A0A9P1DPZ4"/>
<evidence type="ECO:0000259" key="2">
    <source>
        <dbReference type="Pfam" id="PF16561"/>
    </source>
</evidence>
<dbReference type="SUPFAM" id="SSF81296">
    <property type="entry name" value="E set domains"/>
    <property type="match status" value="1"/>
</dbReference>
<reference evidence="4 5" key="2">
    <citation type="submission" date="2024-05" db="EMBL/GenBank/DDBJ databases">
        <authorList>
            <person name="Chen Y."/>
            <person name="Shah S."/>
            <person name="Dougan E. K."/>
            <person name="Thang M."/>
            <person name="Chan C."/>
        </authorList>
    </citation>
    <scope>NUCLEOTIDE SEQUENCE [LARGE SCALE GENOMIC DNA]</scope>
</reference>
<dbReference type="EMBL" id="CAMXCT020006368">
    <property type="protein sequence ID" value="CAL1167857.1"/>
    <property type="molecule type" value="Genomic_DNA"/>
</dbReference>
<dbReference type="Pfam" id="PF16561">
    <property type="entry name" value="AMPK1_CBM"/>
    <property type="match status" value="1"/>
</dbReference>
<sequence length="258" mass="26401">MPDPPESGGAPNAGAAPGPGTALATPGSIQSPMAEPVKVEALLAGHAAAAGHAVTYTTTTTTTTAVTINGAAPGGFAPSPVGPPIEYAPQVTTQQSPPNPSGAPPGNGAAPPPNRSEKALPPPEPTDEDKKAMVAARQLNTGIPRAGPLPLQWSSTSARDVRVRGSWDGWKRDVALEPSPGIGYRIMLLLPAGEYEFKFIVDGTWTTSDEIEQTKCNNRNNVATVNEMVLVPVPLTKVDAQAAGKLEAIEAGALAIEA</sequence>
<dbReference type="InterPro" id="IPR032640">
    <property type="entry name" value="AMPK1_CBM"/>
</dbReference>
<dbReference type="EMBL" id="CAMXCT010006368">
    <property type="protein sequence ID" value="CAI4014482.1"/>
    <property type="molecule type" value="Genomic_DNA"/>
</dbReference>
<evidence type="ECO:0000313" key="3">
    <source>
        <dbReference type="EMBL" id="CAI4014482.1"/>
    </source>
</evidence>
<dbReference type="InterPro" id="IPR013783">
    <property type="entry name" value="Ig-like_fold"/>
</dbReference>
<evidence type="ECO:0000313" key="5">
    <source>
        <dbReference type="Proteomes" id="UP001152797"/>
    </source>
</evidence>
<dbReference type="Proteomes" id="UP001152797">
    <property type="component" value="Unassembled WGS sequence"/>
</dbReference>
<comment type="caution">
    <text evidence="3">The sequence shown here is derived from an EMBL/GenBank/DDBJ whole genome shotgun (WGS) entry which is preliminary data.</text>
</comment>
<dbReference type="Gene3D" id="2.60.40.10">
    <property type="entry name" value="Immunoglobulins"/>
    <property type="match status" value="1"/>
</dbReference>
<dbReference type="InterPro" id="IPR014756">
    <property type="entry name" value="Ig_E-set"/>
</dbReference>
<feature type="compositionally biased region" description="Pro residues" evidence="1">
    <location>
        <begin position="110"/>
        <end position="124"/>
    </location>
</feature>
<proteinExistence type="predicted"/>
<dbReference type="EMBL" id="CAMXCT030006368">
    <property type="protein sequence ID" value="CAL4801794.1"/>
    <property type="molecule type" value="Genomic_DNA"/>
</dbReference>
<keyword evidence="5" id="KW-1185">Reference proteome</keyword>
<name>A0A9P1DPZ4_9DINO</name>
<protein>
    <submittedName>
        <fullName evidence="4">SNF1-related protein kinase regulatory subunit beta-2</fullName>
    </submittedName>
</protein>
<evidence type="ECO:0000313" key="4">
    <source>
        <dbReference type="EMBL" id="CAL4801794.1"/>
    </source>
</evidence>
<evidence type="ECO:0000256" key="1">
    <source>
        <dbReference type="SAM" id="MobiDB-lite"/>
    </source>
</evidence>
<feature type="compositionally biased region" description="Low complexity" evidence="1">
    <location>
        <begin position="1"/>
        <end position="27"/>
    </location>
</feature>
<dbReference type="CDD" id="cd02859">
    <property type="entry name" value="E_set_AMPKbeta_like_N"/>
    <property type="match status" value="1"/>
</dbReference>
<dbReference type="PANTHER" id="PTHR47434">
    <property type="entry name" value="PROTEIN PTST HOMOLOG 3, CHLOROPLASTIC"/>
    <property type="match status" value="1"/>
</dbReference>
<organism evidence="3">
    <name type="scientific">Cladocopium goreaui</name>
    <dbReference type="NCBI Taxonomy" id="2562237"/>
    <lineage>
        <taxon>Eukaryota</taxon>
        <taxon>Sar</taxon>
        <taxon>Alveolata</taxon>
        <taxon>Dinophyceae</taxon>
        <taxon>Suessiales</taxon>
        <taxon>Symbiodiniaceae</taxon>
        <taxon>Cladocopium</taxon>
    </lineage>
</organism>